<accession>A0A2G8KE74</accession>
<evidence type="ECO:0000313" key="2">
    <source>
        <dbReference type="Proteomes" id="UP000230750"/>
    </source>
</evidence>
<dbReference type="EMBL" id="MRZV01000655">
    <property type="protein sequence ID" value="PIK46270.1"/>
    <property type="molecule type" value="Genomic_DNA"/>
</dbReference>
<organism evidence="1 2">
    <name type="scientific">Stichopus japonicus</name>
    <name type="common">Sea cucumber</name>
    <dbReference type="NCBI Taxonomy" id="307972"/>
    <lineage>
        <taxon>Eukaryota</taxon>
        <taxon>Metazoa</taxon>
        <taxon>Echinodermata</taxon>
        <taxon>Eleutherozoa</taxon>
        <taxon>Echinozoa</taxon>
        <taxon>Holothuroidea</taxon>
        <taxon>Aspidochirotacea</taxon>
        <taxon>Aspidochirotida</taxon>
        <taxon>Stichopodidae</taxon>
        <taxon>Apostichopus</taxon>
    </lineage>
</organism>
<name>A0A2G8KE74_STIJA</name>
<proteinExistence type="predicted"/>
<protein>
    <submittedName>
        <fullName evidence="1">Uncharacterized protein</fullName>
    </submittedName>
</protein>
<sequence length="169" mass="19066">MSLPLYIVFAHAANKSQQSRKDLLKSAGEAWRKIKANKTSFNNYNLAASKKNASDKKLSQHQMKPWQNKVVKEMQVLCEKLEEQNCEAFVAVVNSDGELITAGTDMAKNFMQREDLFLQRFGLAVSGKEVMESVDAPIAEELQEDNPPQTSEPEAVFRILQPIYQDLTS</sequence>
<gene>
    <name evidence="1" type="ORF">BSL78_16856</name>
</gene>
<dbReference type="Proteomes" id="UP000230750">
    <property type="component" value="Unassembled WGS sequence"/>
</dbReference>
<keyword evidence="2" id="KW-1185">Reference proteome</keyword>
<evidence type="ECO:0000313" key="1">
    <source>
        <dbReference type="EMBL" id="PIK46270.1"/>
    </source>
</evidence>
<comment type="caution">
    <text evidence="1">The sequence shown here is derived from an EMBL/GenBank/DDBJ whole genome shotgun (WGS) entry which is preliminary data.</text>
</comment>
<reference evidence="1 2" key="1">
    <citation type="journal article" date="2017" name="PLoS Biol.">
        <title>The sea cucumber genome provides insights into morphological evolution and visceral regeneration.</title>
        <authorList>
            <person name="Zhang X."/>
            <person name="Sun L."/>
            <person name="Yuan J."/>
            <person name="Sun Y."/>
            <person name="Gao Y."/>
            <person name="Zhang L."/>
            <person name="Li S."/>
            <person name="Dai H."/>
            <person name="Hamel J.F."/>
            <person name="Liu C."/>
            <person name="Yu Y."/>
            <person name="Liu S."/>
            <person name="Lin W."/>
            <person name="Guo K."/>
            <person name="Jin S."/>
            <person name="Xu P."/>
            <person name="Storey K.B."/>
            <person name="Huan P."/>
            <person name="Zhang T."/>
            <person name="Zhou Y."/>
            <person name="Zhang J."/>
            <person name="Lin C."/>
            <person name="Li X."/>
            <person name="Xing L."/>
            <person name="Huo D."/>
            <person name="Sun M."/>
            <person name="Wang L."/>
            <person name="Mercier A."/>
            <person name="Li F."/>
            <person name="Yang H."/>
            <person name="Xiang J."/>
        </authorList>
    </citation>
    <scope>NUCLEOTIDE SEQUENCE [LARGE SCALE GENOMIC DNA]</scope>
    <source>
        <strain evidence="1">Shaxun</strain>
        <tissue evidence="1">Muscle</tissue>
    </source>
</reference>
<dbReference type="AlphaFoldDB" id="A0A2G8KE74"/>